<evidence type="ECO:0000256" key="1">
    <source>
        <dbReference type="SAM" id="SignalP"/>
    </source>
</evidence>
<keyword evidence="1" id="KW-0732">Signal</keyword>
<dbReference type="Proteomes" id="UP000837857">
    <property type="component" value="Chromosome 25"/>
</dbReference>
<reference evidence="2" key="1">
    <citation type="submission" date="2022-03" db="EMBL/GenBank/DDBJ databases">
        <authorList>
            <person name="Martin H S."/>
        </authorList>
    </citation>
    <scope>NUCLEOTIDE SEQUENCE</scope>
</reference>
<dbReference type="EMBL" id="OW152837">
    <property type="protein sequence ID" value="CAH2057859.1"/>
    <property type="molecule type" value="Genomic_DNA"/>
</dbReference>
<evidence type="ECO:0000313" key="2">
    <source>
        <dbReference type="EMBL" id="CAH2057859.1"/>
    </source>
</evidence>
<feature type="non-terminal residue" evidence="2">
    <location>
        <position position="127"/>
    </location>
</feature>
<gene>
    <name evidence="2" type="ORF">IPOD504_LOCUS10338</name>
</gene>
<protein>
    <submittedName>
        <fullName evidence="2">Uncharacterized protein</fullName>
    </submittedName>
</protein>
<organism evidence="2 3">
    <name type="scientific">Iphiclides podalirius</name>
    <name type="common">scarce swallowtail</name>
    <dbReference type="NCBI Taxonomy" id="110791"/>
    <lineage>
        <taxon>Eukaryota</taxon>
        <taxon>Metazoa</taxon>
        <taxon>Ecdysozoa</taxon>
        <taxon>Arthropoda</taxon>
        <taxon>Hexapoda</taxon>
        <taxon>Insecta</taxon>
        <taxon>Pterygota</taxon>
        <taxon>Neoptera</taxon>
        <taxon>Endopterygota</taxon>
        <taxon>Lepidoptera</taxon>
        <taxon>Glossata</taxon>
        <taxon>Ditrysia</taxon>
        <taxon>Papilionoidea</taxon>
        <taxon>Papilionidae</taxon>
        <taxon>Papilioninae</taxon>
        <taxon>Iphiclides</taxon>
    </lineage>
</organism>
<proteinExistence type="predicted"/>
<keyword evidence="3" id="KW-1185">Reference proteome</keyword>
<accession>A0ABN8II71</accession>
<name>A0ABN8II71_9NEOP</name>
<sequence>MWWRFLAFCVLVTLVLFVVLSCVYGRPVVHLFFHRCCGEDIENDQVIYESFGNNFLRERLVGTDALEAETTAFSFEEVERVIHGMRSLINVHDPTTRDAFYELGDEMSTEDDPVMDVTTERLRKRGW</sequence>
<feature type="chain" id="PRO_5045119308" evidence="1">
    <location>
        <begin position="26"/>
        <end position="127"/>
    </location>
</feature>
<dbReference type="PROSITE" id="PS51257">
    <property type="entry name" value="PROKAR_LIPOPROTEIN"/>
    <property type="match status" value="1"/>
</dbReference>
<evidence type="ECO:0000313" key="3">
    <source>
        <dbReference type="Proteomes" id="UP000837857"/>
    </source>
</evidence>
<feature type="signal peptide" evidence="1">
    <location>
        <begin position="1"/>
        <end position="25"/>
    </location>
</feature>